<feature type="transmembrane region" description="Helical" evidence="1">
    <location>
        <begin position="194"/>
        <end position="215"/>
    </location>
</feature>
<evidence type="ECO:0000259" key="2">
    <source>
        <dbReference type="Pfam" id="PF07786"/>
    </source>
</evidence>
<dbReference type="PANTHER" id="PTHR40407">
    <property type="entry name" value="MEMBRANE PROTEIN-LIKE PROTEIN"/>
    <property type="match status" value="1"/>
</dbReference>
<proteinExistence type="predicted"/>
<keyword evidence="1" id="KW-0472">Membrane</keyword>
<sequence length="397" mass="45272">MSTLSSNRIASLDILRGLVMILMTLDHVRDFFHETALKADPMDPAGTTLALYFTRWMTHFCAPAFVLLAGVSAYLGAQFRPPKEAALLLIKRGIWLIIAEILIVTLGISFDPFYRTIILQVIWAIGWSMILLGLLIRTSFRVILVTGIILVAGHNLLDMAQLPDRSTATGIAWQVLLTSPGTQYAWDTIHRINVIYAILPWTGIMLLGYCLGVFYKKGADPENRKWILLYTGTALTVLFVILRVINVYGNPTPWHPQQGWTRDVLAFLNTSKYPPSLQYTCMTLGPVLLALLLLEKARSPWARWVAVFGSVPFFYYVLHFFVLHACLAIVYLLAGYPVAAYYNPAMYLPFCFRPINFGYSLPVVYLIWISAVIALYFPTRWFARYKQSHRQWWLKYV</sequence>
<dbReference type="InterPro" id="IPR012429">
    <property type="entry name" value="HGSNAT_cat"/>
</dbReference>
<reference evidence="3 4" key="1">
    <citation type="submission" date="2022-10" db="EMBL/GenBank/DDBJ databases">
        <title>Chitinophaga nivalis PC15 sp. nov., isolated from Pyeongchang county, South Korea.</title>
        <authorList>
            <person name="Trinh H.N."/>
        </authorList>
    </citation>
    <scope>NUCLEOTIDE SEQUENCE [LARGE SCALE GENOMIC DNA]</scope>
    <source>
        <strain evidence="3 4">PC14</strain>
    </source>
</reference>
<feature type="transmembrane region" description="Helical" evidence="1">
    <location>
        <begin position="314"/>
        <end position="339"/>
    </location>
</feature>
<keyword evidence="4" id="KW-1185">Reference proteome</keyword>
<evidence type="ECO:0000256" key="1">
    <source>
        <dbReference type="SAM" id="Phobius"/>
    </source>
</evidence>
<organism evidence="3 4">
    <name type="scientific">Chitinophaga nivalis</name>
    <dbReference type="NCBI Taxonomy" id="2991709"/>
    <lineage>
        <taxon>Bacteria</taxon>
        <taxon>Pseudomonadati</taxon>
        <taxon>Bacteroidota</taxon>
        <taxon>Chitinophagia</taxon>
        <taxon>Chitinophagales</taxon>
        <taxon>Chitinophagaceae</taxon>
        <taxon>Chitinophaga</taxon>
    </lineage>
</organism>
<feature type="domain" description="Heparan-alpha-glucosaminide N-acetyltransferase catalytic" evidence="2">
    <location>
        <begin position="8"/>
        <end position="221"/>
    </location>
</feature>
<protein>
    <submittedName>
        <fullName evidence="3">Heparan-alpha-glucosaminide N-acetyltransferase domain-containing protein</fullName>
    </submittedName>
</protein>
<name>A0ABT3ILW7_9BACT</name>
<keyword evidence="1" id="KW-1133">Transmembrane helix</keyword>
<accession>A0ABT3ILW7</accession>
<feature type="transmembrane region" description="Helical" evidence="1">
    <location>
        <begin position="359"/>
        <end position="377"/>
    </location>
</feature>
<dbReference type="Proteomes" id="UP001207742">
    <property type="component" value="Unassembled WGS sequence"/>
</dbReference>
<feature type="transmembrane region" description="Helical" evidence="1">
    <location>
        <begin position="277"/>
        <end position="294"/>
    </location>
</feature>
<feature type="transmembrane region" description="Helical" evidence="1">
    <location>
        <begin position="140"/>
        <end position="157"/>
    </location>
</feature>
<dbReference type="Pfam" id="PF07786">
    <property type="entry name" value="HGSNAT_cat"/>
    <property type="match status" value="1"/>
</dbReference>
<evidence type="ECO:0000313" key="4">
    <source>
        <dbReference type="Proteomes" id="UP001207742"/>
    </source>
</evidence>
<dbReference type="RefSeq" id="WP_264730911.1">
    <property type="nucleotide sequence ID" value="NZ_JAPDNR010000001.1"/>
</dbReference>
<feature type="transmembrane region" description="Helical" evidence="1">
    <location>
        <begin position="89"/>
        <end position="110"/>
    </location>
</feature>
<evidence type="ECO:0000313" key="3">
    <source>
        <dbReference type="EMBL" id="MCW3484962.1"/>
    </source>
</evidence>
<gene>
    <name evidence="3" type="ORF">OL497_13720</name>
</gene>
<comment type="caution">
    <text evidence="3">The sequence shown here is derived from an EMBL/GenBank/DDBJ whole genome shotgun (WGS) entry which is preliminary data.</text>
</comment>
<dbReference type="PANTHER" id="PTHR40407:SF1">
    <property type="entry name" value="HEPARAN-ALPHA-GLUCOSAMINIDE N-ACETYLTRANSFERASE CATALYTIC DOMAIN-CONTAINING PROTEIN"/>
    <property type="match status" value="1"/>
</dbReference>
<keyword evidence="1" id="KW-0812">Transmembrane</keyword>
<feature type="transmembrane region" description="Helical" evidence="1">
    <location>
        <begin position="56"/>
        <end position="77"/>
    </location>
</feature>
<dbReference type="EMBL" id="JAPDNS010000001">
    <property type="protein sequence ID" value="MCW3484962.1"/>
    <property type="molecule type" value="Genomic_DNA"/>
</dbReference>
<feature type="transmembrane region" description="Helical" evidence="1">
    <location>
        <begin position="116"/>
        <end position="135"/>
    </location>
</feature>
<feature type="transmembrane region" description="Helical" evidence="1">
    <location>
        <begin position="227"/>
        <end position="245"/>
    </location>
</feature>